<gene>
    <name evidence="4" type="primary">fliE</name>
    <name evidence="5" type="ORF">Ga0080574_TMP2328</name>
</gene>
<dbReference type="HAMAP" id="MF_00724">
    <property type="entry name" value="FliE"/>
    <property type="match status" value="1"/>
</dbReference>
<dbReference type="GO" id="GO:0071973">
    <property type="term" value="P:bacterial-type flagellum-dependent cell motility"/>
    <property type="evidence" value="ECO:0007669"/>
    <property type="project" value="InterPro"/>
</dbReference>
<reference evidence="5 6" key="1">
    <citation type="submission" date="2016-04" db="EMBL/GenBank/DDBJ databases">
        <title>Deep-sea bacteria in the southern Pacific.</title>
        <authorList>
            <person name="Tang K."/>
        </authorList>
    </citation>
    <scope>NUCLEOTIDE SEQUENCE [LARGE SCALE GENOMIC DNA]</scope>
    <source>
        <strain evidence="5 6">JLT2014</strain>
    </source>
</reference>
<dbReference type="PANTHER" id="PTHR34653">
    <property type="match status" value="1"/>
</dbReference>
<dbReference type="NCBIfam" id="NF001994">
    <property type="entry name" value="PRK00790.1-5"/>
    <property type="match status" value="1"/>
</dbReference>
<dbReference type="RefSeq" id="WP_076699189.1">
    <property type="nucleotide sequence ID" value="NZ_CP015093.1"/>
</dbReference>
<keyword evidence="6" id="KW-1185">Reference proteome</keyword>
<dbReference type="EMBL" id="CP015093">
    <property type="protein sequence ID" value="APZ52662.1"/>
    <property type="molecule type" value="Genomic_DNA"/>
</dbReference>
<protein>
    <recommendedName>
        <fullName evidence="4">Flagellar hook-basal body complex protein FliE</fullName>
    </recommendedName>
</protein>
<proteinExistence type="inferred from homology"/>
<dbReference type="OrthoDB" id="9812413at2"/>
<dbReference type="InterPro" id="IPR001624">
    <property type="entry name" value="FliE"/>
</dbReference>
<keyword evidence="5" id="KW-0969">Cilium</keyword>
<dbReference type="AlphaFoldDB" id="A0A1P8UTE9"/>
<accession>A0A1P8UTE9</accession>
<keyword evidence="5" id="KW-0282">Flagellum</keyword>
<evidence type="ECO:0000256" key="2">
    <source>
        <dbReference type="ARBA" id="ARBA00009272"/>
    </source>
</evidence>
<sequence>MDVRSLFAAQKYAAQRPATEPQPGAGGIQEKFTEAAQDFAATLTEAETTAKAAMTGDADPHALVQALAQSELAVETVVAVRNKVVEAYQEILRMPV</sequence>
<dbReference type="Proteomes" id="UP000187059">
    <property type="component" value="Chromosome"/>
</dbReference>
<evidence type="ECO:0000256" key="4">
    <source>
        <dbReference type="HAMAP-Rule" id="MF_00724"/>
    </source>
</evidence>
<name>A0A1P8UTE9_9RHOB</name>
<keyword evidence="5" id="KW-0966">Cell projection</keyword>
<organism evidence="5 6">
    <name type="scientific">Salipiger abyssi</name>
    <dbReference type="NCBI Taxonomy" id="1250539"/>
    <lineage>
        <taxon>Bacteria</taxon>
        <taxon>Pseudomonadati</taxon>
        <taxon>Pseudomonadota</taxon>
        <taxon>Alphaproteobacteria</taxon>
        <taxon>Rhodobacterales</taxon>
        <taxon>Roseobacteraceae</taxon>
        <taxon>Salipiger</taxon>
    </lineage>
</organism>
<comment type="similarity">
    <text evidence="2 4">Belongs to the FliE family.</text>
</comment>
<evidence type="ECO:0000313" key="6">
    <source>
        <dbReference type="Proteomes" id="UP000187059"/>
    </source>
</evidence>
<dbReference type="STRING" id="1250539.Ga0080574_TMP2328"/>
<dbReference type="PANTHER" id="PTHR34653:SF1">
    <property type="entry name" value="FLAGELLAR HOOK-BASAL BODY COMPLEX PROTEIN FLIE"/>
    <property type="match status" value="1"/>
</dbReference>
<dbReference type="GO" id="GO:0009425">
    <property type="term" value="C:bacterial-type flagellum basal body"/>
    <property type="evidence" value="ECO:0007669"/>
    <property type="project" value="UniProtKB-SubCell"/>
</dbReference>
<comment type="subcellular location">
    <subcellularLocation>
        <location evidence="1 4">Bacterial flagellum basal body</location>
    </subcellularLocation>
</comment>
<evidence type="ECO:0000256" key="3">
    <source>
        <dbReference type="ARBA" id="ARBA00023143"/>
    </source>
</evidence>
<keyword evidence="3 4" id="KW-0975">Bacterial flagellum</keyword>
<evidence type="ECO:0000256" key="1">
    <source>
        <dbReference type="ARBA" id="ARBA00004117"/>
    </source>
</evidence>
<dbReference type="GO" id="GO:0005198">
    <property type="term" value="F:structural molecule activity"/>
    <property type="evidence" value="ECO:0007669"/>
    <property type="project" value="InterPro"/>
</dbReference>
<evidence type="ECO:0000313" key="5">
    <source>
        <dbReference type="EMBL" id="APZ52662.1"/>
    </source>
</evidence>
<dbReference type="KEGG" id="paby:Ga0080574_TMP2328"/>
<dbReference type="GO" id="GO:0003774">
    <property type="term" value="F:cytoskeletal motor activity"/>
    <property type="evidence" value="ECO:0007669"/>
    <property type="project" value="InterPro"/>
</dbReference>
<dbReference type="Pfam" id="PF02049">
    <property type="entry name" value="FliE"/>
    <property type="match status" value="1"/>
</dbReference>